<evidence type="ECO:0000313" key="2">
    <source>
        <dbReference type="Proteomes" id="UP001055439"/>
    </source>
</evidence>
<dbReference type="Proteomes" id="UP001055439">
    <property type="component" value="Chromosome 7"/>
</dbReference>
<accession>A0A9E7GNG1</accession>
<name>A0A9E7GNG1_9LILI</name>
<protein>
    <submittedName>
        <fullName evidence="1">Uncharacterized protein</fullName>
    </submittedName>
</protein>
<dbReference type="EMBL" id="CP097509">
    <property type="protein sequence ID" value="URE18794.1"/>
    <property type="molecule type" value="Genomic_DNA"/>
</dbReference>
<reference evidence="1" key="1">
    <citation type="submission" date="2022-05" db="EMBL/GenBank/DDBJ databases">
        <title>The Musa troglodytarum L. genome provides insights into the mechanism of non-climacteric behaviour and enrichment of carotenoids.</title>
        <authorList>
            <person name="Wang J."/>
        </authorList>
    </citation>
    <scope>NUCLEOTIDE SEQUENCE</scope>
    <source>
        <tissue evidence="1">Leaf</tissue>
    </source>
</reference>
<gene>
    <name evidence="1" type="ORF">MUK42_18146</name>
</gene>
<organism evidence="1 2">
    <name type="scientific">Musa troglodytarum</name>
    <name type="common">fe'i banana</name>
    <dbReference type="NCBI Taxonomy" id="320322"/>
    <lineage>
        <taxon>Eukaryota</taxon>
        <taxon>Viridiplantae</taxon>
        <taxon>Streptophyta</taxon>
        <taxon>Embryophyta</taxon>
        <taxon>Tracheophyta</taxon>
        <taxon>Spermatophyta</taxon>
        <taxon>Magnoliopsida</taxon>
        <taxon>Liliopsida</taxon>
        <taxon>Zingiberales</taxon>
        <taxon>Musaceae</taxon>
        <taxon>Musa</taxon>
    </lineage>
</organism>
<keyword evidence="2" id="KW-1185">Reference proteome</keyword>
<dbReference type="AlphaFoldDB" id="A0A9E7GNG1"/>
<sequence length="63" mass="7391">MIPKPYLWKMSLWQAFRDETLPCSLMKFKHKELQSWGPVESNTDLSCTKLSHAQRSTCFGRQS</sequence>
<evidence type="ECO:0000313" key="1">
    <source>
        <dbReference type="EMBL" id="URE18794.1"/>
    </source>
</evidence>
<proteinExistence type="predicted"/>